<accession>A0ABR1YKJ2</accession>
<name>A0ABR1YKJ2_9PEZI</name>
<keyword evidence="6" id="KW-1185">Reference proteome</keyword>
<proteinExistence type="inferred from homology"/>
<feature type="compositionally biased region" description="Low complexity" evidence="4">
    <location>
        <begin position="122"/>
        <end position="138"/>
    </location>
</feature>
<comment type="similarity">
    <text evidence="1">Belongs to the eukaryotic ribosomal protein eL32 family.</text>
</comment>
<evidence type="ECO:0000313" key="5">
    <source>
        <dbReference type="EMBL" id="KAK8231992.1"/>
    </source>
</evidence>
<evidence type="ECO:0000256" key="2">
    <source>
        <dbReference type="ARBA" id="ARBA00022980"/>
    </source>
</evidence>
<reference evidence="5 6" key="1">
    <citation type="submission" date="2024-04" db="EMBL/GenBank/DDBJ databases">
        <title>Phyllosticta paracitricarpa is synonymous to the EU quarantine fungus P. citricarpa based on phylogenomic analyses.</title>
        <authorList>
            <consortium name="Lawrence Berkeley National Laboratory"/>
            <person name="Van Ingen-Buijs V.A."/>
            <person name="Van Westerhoven A.C."/>
            <person name="Haridas S."/>
            <person name="Skiadas P."/>
            <person name="Martin F."/>
            <person name="Groenewald J.Z."/>
            <person name="Crous P.W."/>
            <person name="Seidl M.F."/>
        </authorList>
    </citation>
    <scope>NUCLEOTIDE SEQUENCE [LARGE SCALE GENOMIC DNA]</scope>
    <source>
        <strain evidence="5 6">CBS 123374</strain>
    </source>
</reference>
<evidence type="ECO:0000256" key="1">
    <source>
        <dbReference type="ARBA" id="ARBA00008431"/>
    </source>
</evidence>
<dbReference type="GO" id="GO:0005840">
    <property type="term" value="C:ribosome"/>
    <property type="evidence" value="ECO:0007669"/>
    <property type="project" value="UniProtKB-KW"/>
</dbReference>
<dbReference type="PANTHER" id="PTHR23413:SF1">
    <property type="entry name" value="RIBOSOMAL PROTEIN L32"/>
    <property type="match status" value="1"/>
</dbReference>
<sequence length="160" mass="18100">MVAAKKHVPIVKKRTARFNRHQSDRFRCVAPSWRKPKGIDNAMRRRFSGQAVMPKIGYGSNKKTRHMIPSGHRVFLVHNVGDVDILLMHHRTYAAEYVENSKRLQDGSADAELGSPTPFPPARGLRLSRGPRSSVSRSRTPRPRSPLSRNGDFFFSGARI</sequence>
<dbReference type="Pfam" id="PF01655">
    <property type="entry name" value="Ribosomal_L32e"/>
    <property type="match status" value="1"/>
</dbReference>
<dbReference type="SMART" id="SM01393">
    <property type="entry name" value="Ribosomal_L32e"/>
    <property type="match status" value="1"/>
</dbReference>
<dbReference type="Proteomes" id="UP001492380">
    <property type="component" value="Unassembled WGS sequence"/>
</dbReference>
<dbReference type="InterPro" id="IPR001515">
    <property type="entry name" value="Ribosomal_eL32"/>
</dbReference>
<feature type="region of interest" description="Disordered" evidence="4">
    <location>
        <begin position="106"/>
        <end position="160"/>
    </location>
</feature>
<gene>
    <name evidence="5" type="ORF">HDK90DRAFT_488887</name>
</gene>
<organism evidence="5 6">
    <name type="scientific">Phyllosticta capitalensis</name>
    <dbReference type="NCBI Taxonomy" id="121624"/>
    <lineage>
        <taxon>Eukaryota</taxon>
        <taxon>Fungi</taxon>
        <taxon>Dikarya</taxon>
        <taxon>Ascomycota</taxon>
        <taxon>Pezizomycotina</taxon>
        <taxon>Dothideomycetes</taxon>
        <taxon>Dothideomycetes incertae sedis</taxon>
        <taxon>Botryosphaeriales</taxon>
        <taxon>Phyllostictaceae</taxon>
        <taxon>Phyllosticta</taxon>
    </lineage>
</organism>
<protein>
    <submittedName>
        <fullName evidence="5">Ribosomal protein L32e</fullName>
    </submittedName>
</protein>
<dbReference type="InterPro" id="IPR036351">
    <property type="entry name" value="Ribosomal_eL32_sf"/>
</dbReference>
<evidence type="ECO:0000256" key="4">
    <source>
        <dbReference type="SAM" id="MobiDB-lite"/>
    </source>
</evidence>
<dbReference type="PANTHER" id="PTHR23413">
    <property type="entry name" value="60S RIBOSOMAL PROTEIN L32 AND DNA-DIRECTED RNA POLYMERASE II, SUBUNIT N"/>
    <property type="match status" value="1"/>
</dbReference>
<keyword evidence="3" id="KW-0687">Ribonucleoprotein</keyword>
<dbReference type="EMBL" id="JBBWRZ010000007">
    <property type="protein sequence ID" value="KAK8231992.1"/>
    <property type="molecule type" value="Genomic_DNA"/>
</dbReference>
<comment type="caution">
    <text evidence="5">The sequence shown here is derived from an EMBL/GenBank/DDBJ whole genome shotgun (WGS) entry which is preliminary data.</text>
</comment>
<evidence type="ECO:0000313" key="6">
    <source>
        <dbReference type="Proteomes" id="UP001492380"/>
    </source>
</evidence>
<keyword evidence="2 5" id="KW-0689">Ribosomal protein</keyword>
<evidence type="ECO:0000256" key="3">
    <source>
        <dbReference type="ARBA" id="ARBA00023274"/>
    </source>
</evidence>
<dbReference type="SUPFAM" id="SSF52042">
    <property type="entry name" value="Ribosomal protein L32e"/>
    <property type="match status" value="1"/>
</dbReference>
<dbReference type="CDD" id="cd00513">
    <property type="entry name" value="Ribosomal_L32_L32e"/>
    <property type="match status" value="1"/>
</dbReference>